<keyword evidence="3" id="KW-1185">Reference proteome</keyword>
<protein>
    <submittedName>
        <fullName evidence="2">Uncharacterized protein</fullName>
    </submittedName>
</protein>
<dbReference type="AlphaFoldDB" id="A0AAN8FFG2"/>
<feature type="non-terminal residue" evidence="2">
    <location>
        <position position="1"/>
    </location>
</feature>
<evidence type="ECO:0000256" key="1">
    <source>
        <dbReference type="SAM" id="MobiDB-lite"/>
    </source>
</evidence>
<sequence>EINLALISDESNGSVEYSEIRKKPPSRESTKEFNDKGDAAETLQGDENNLPDQAEMPPPPVPPKPRSASAMADPIVPELPERRGVLPAQVRPLVQRPPSPREAGRATPSIEPDLVGKDRYDKASKCFSYAPTKALNEAFERPKKSSVSKIERKEDEIQNIDPDEISSATIPHSEPIRMPEKPKWDDEVENAKQAALLDELSRLPTLPTRSQSVIAQPYSSRMDEAEEKPVIVEQAQRATPTPTSTMGTGYRRKKRETKYGSYRTLNDDAYCSDMDDLCDPDFYLNYTSPTVTKTVTPKPPERTNKSLEQRYHLGARSVQLPRKTYQPVEAFTEPLDDILASTAPSATSCVDLRDRDHHRSRNCRSIAALTGPTKTYAERRDSPYFRDRRLFAEDYDAVSEAKDPDDWLTHKLRKVRSKRELDPDLMRRRNQEQMLLEELKNAHDEKDVQRGGPRNETEYTVEG</sequence>
<reference evidence="2 3" key="1">
    <citation type="submission" date="2019-10" db="EMBL/GenBank/DDBJ databases">
        <title>Assembly and Annotation for the nematode Trichostrongylus colubriformis.</title>
        <authorList>
            <person name="Martin J."/>
        </authorList>
    </citation>
    <scope>NUCLEOTIDE SEQUENCE [LARGE SCALE GENOMIC DNA]</scope>
    <source>
        <strain evidence="2">G859</strain>
        <tissue evidence="2">Whole worm</tissue>
    </source>
</reference>
<evidence type="ECO:0000313" key="2">
    <source>
        <dbReference type="EMBL" id="KAK5977782.1"/>
    </source>
</evidence>
<evidence type="ECO:0000313" key="3">
    <source>
        <dbReference type="Proteomes" id="UP001331761"/>
    </source>
</evidence>
<gene>
    <name evidence="2" type="ORF">GCK32_010774</name>
</gene>
<feature type="compositionally biased region" description="Basic and acidic residues" evidence="1">
    <location>
        <begin position="174"/>
        <end position="185"/>
    </location>
</feature>
<name>A0AAN8FFG2_TRICO</name>
<feature type="compositionally biased region" description="Basic and acidic residues" evidence="1">
    <location>
        <begin position="438"/>
        <end position="457"/>
    </location>
</feature>
<feature type="compositionally biased region" description="Pro residues" evidence="1">
    <location>
        <begin position="56"/>
        <end position="65"/>
    </location>
</feature>
<feature type="region of interest" description="Disordered" evidence="1">
    <location>
        <begin position="141"/>
        <end position="187"/>
    </location>
</feature>
<feature type="compositionally biased region" description="Basic and acidic residues" evidence="1">
    <location>
        <begin position="18"/>
        <end position="39"/>
    </location>
</feature>
<dbReference type="EMBL" id="WIXE01010168">
    <property type="protein sequence ID" value="KAK5977782.1"/>
    <property type="molecule type" value="Genomic_DNA"/>
</dbReference>
<dbReference type="Proteomes" id="UP001331761">
    <property type="component" value="Unassembled WGS sequence"/>
</dbReference>
<comment type="caution">
    <text evidence="2">The sequence shown here is derived from an EMBL/GenBank/DDBJ whole genome shotgun (WGS) entry which is preliminary data.</text>
</comment>
<feature type="region of interest" description="Disordered" evidence="1">
    <location>
        <begin position="438"/>
        <end position="463"/>
    </location>
</feature>
<feature type="compositionally biased region" description="Basic and acidic residues" evidence="1">
    <location>
        <begin position="141"/>
        <end position="156"/>
    </location>
</feature>
<feature type="region of interest" description="Disordered" evidence="1">
    <location>
        <begin position="1"/>
        <end position="117"/>
    </location>
</feature>
<proteinExistence type="predicted"/>
<organism evidence="2 3">
    <name type="scientific">Trichostrongylus colubriformis</name>
    <name type="common">Black scour worm</name>
    <dbReference type="NCBI Taxonomy" id="6319"/>
    <lineage>
        <taxon>Eukaryota</taxon>
        <taxon>Metazoa</taxon>
        <taxon>Ecdysozoa</taxon>
        <taxon>Nematoda</taxon>
        <taxon>Chromadorea</taxon>
        <taxon>Rhabditida</taxon>
        <taxon>Rhabditina</taxon>
        <taxon>Rhabditomorpha</taxon>
        <taxon>Strongyloidea</taxon>
        <taxon>Trichostrongylidae</taxon>
        <taxon>Trichostrongylus</taxon>
    </lineage>
</organism>
<accession>A0AAN8FFG2</accession>